<organism evidence="2 3">
    <name type="scientific">Malus domestica</name>
    <name type="common">Apple</name>
    <name type="synonym">Pyrus malus</name>
    <dbReference type="NCBI Taxonomy" id="3750"/>
    <lineage>
        <taxon>Eukaryota</taxon>
        <taxon>Viridiplantae</taxon>
        <taxon>Streptophyta</taxon>
        <taxon>Embryophyta</taxon>
        <taxon>Tracheophyta</taxon>
        <taxon>Spermatophyta</taxon>
        <taxon>Magnoliopsida</taxon>
        <taxon>eudicotyledons</taxon>
        <taxon>Gunneridae</taxon>
        <taxon>Pentapetalae</taxon>
        <taxon>rosids</taxon>
        <taxon>fabids</taxon>
        <taxon>Rosales</taxon>
        <taxon>Rosaceae</taxon>
        <taxon>Amygdaloideae</taxon>
        <taxon>Maleae</taxon>
        <taxon>Malus</taxon>
    </lineage>
</organism>
<reference evidence="2 3" key="1">
    <citation type="submission" date="2018-10" db="EMBL/GenBank/DDBJ databases">
        <title>A high-quality apple genome assembly.</title>
        <authorList>
            <person name="Hu J."/>
        </authorList>
    </citation>
    <scope>NUCLEOTIDE SEQUENCE [LARGE SCALE GENOMIC DNA]</scope>
    <source>
        <strain evidence="3">cv. HFTH1</strain>
        <tissue evidence="2">Young leaf</tissue>
    </source>
</reference>
<dbReference type="STRING" id="3750.A0A498IX00"/>
<keyword evidence="1" id="KW-0732">Signal</keyword>
<dbReference type="AlphaFoldDB" id="A0A498IX00"/>
<evidence type="ECO:0000256" key="1">
    <source>
        <dbReference type="SAM" id="SignalP"/>
    </source>
</evidence>
<keyword evidence="3" id="KW-1185">Reference proteome</keyword>
<comment type="caution">
    <text evidence="2">The sequence shown here is derived from an EMBL/GenBank/DDBJ whole genome shotgun (WGS) entry which is preliminary data.</text>
</comment>
<feature type="chain" id="PRO_5019810451" evidence="1">
    <location>
        <begin position="20"/>
        <end position="94"/>
    </location>
</feature>
<evidence type="ECO:0000313" key="3">
    <source>
        <dbReference type="Proteomes" id="UP000290289"/>
    </source>
</evidence>
<protein>
    <submittedName>
        <fullName evidence="2">Uncharacterized protein</fullName>
    </submittedName>
</protein>
<name>A0A498IX00_MALDO</name>
<sequence length="94" mass="9983">MAKLVLLIALCVLSALAAATGPMKTPFTVEGKVYCDTCCAGYETKAITYIVGAKIQVATVLVSLCKENELRGNLFQDRAGEVGVGERELDDGQQ</sequence>
<dbReference type="EMBL" id="RDQH01000336">
    <property type="protein sequence ID" value="RXH87868.1"/>
    <property type="molecule type" value="Genomic_DNA"/>
</dbReference>
<accession>A0A498IX00</accession>
<gene>
    <name evidence="2" type="ORF">DVH24_034768</name>
</gene>
<evidence type="ECO:0000313" key="2">
    <source>
        <dbReference type="EMBL" id="RXH87868.1"/>
    </source>
</evidence>
<proteinExistence type="predicted"/>
<feature type="signal peptide" evidence="1">
    <location>
        <begin position="1"/>
        <end position="19"/>
    </location>
</feature>
<dbReference type="Proteomes" id="UP000290289">
    <property type="component" value="Chromosome 10"/>
</dbReference>